<dbReference type="InterPro" id="IPR006594">
    <property type="entry name" value="LisH"/>
</dbReference>
<comment type="caution">
    <text evidence="10">The sequence shown here is derived from an EMBL/GenBank/DDBJ whole genome shotgun (WGS) entry which is preliminary data.</text>
</comment>
<organism evidence="10 11">
    <name type="scientific">Coccomyxa subellipsoidea</name>
    <dbReference type="NCBI Taxonomy" id="248742"/>
    <lineage>
        <taxon>Eukaryota</taxon>
        <taxon>Viridiplantae</taxon>
        <taxon>Chlorophyta</taxon>
        <taxon>core chlorophytes</taxon>
        <taxon>Trebouxiophyceae</taxon>
        <taxon>Trebouxiophyceae incertae sedis</taxon>
        <taxon>Coccomyxaceae</taxon>
        <taxon>Coccomyxa</taxon>
    </lineage>
</organism>
<evidence type="ECO:0000313" key="10">
    <source>
        <dbReference type="EMBL" id="KAK9903941.1"/>
    </source>
</evidence>
<feature type="domain" description="RING-type" evidence="8">
    <location>
        <begin position="330"/>
        <end position="373"/>
    </location>
</feature>
<keyword evidence="3" id="KW-0479">Metal-binding</keyword>
<sequence>MATAENIEAALKEAERVCKKQKICADKTAKSIDKLAETLLAAALDLPDHVIGREATNELSLNNAQDLLKDLTESTKDLHSAVNKLGKAVDKTFVQDICAAIRPVEFDQPTLNKVIAEHFYQQGNFRVGDTFVREAGIPNGGALKKPYIAMHSVLKEVLGHNLQPALHWTEEHKEDLRASNGSAAVSSFEFRLHRLQFLHTLQTAGPSKALAYARAHFAGFQETEMGEIQRLMGCLCFVKRPGSSPYSDLMSPAQWNEVAREFARQCCGLLGQACESPLLVAVAAGSIALPTLLKLATVMAGQNQDFQTCTQLPVELELGSEFVFHSVFACPVSREQSTPENPPMLLPCGHVLCKQSLQKIAKSPVRSFKCPYCPVEATLNSCRAVFFPDAQ</sequence>
<keyword evidence="5" id="KW-0862">Zinc</keyword>
<dbReference type="InterPro" id="IPR013144">
    <property type="entry name" value="CRA_dom"/>
</dbReference>
<keyword evidence="2" id="KW-0963">Cytoplasm</keyword>
<dbReference type="InterPro" id="IPR013083">
    <property type="entry name" value="Znf_RING/FYVE/PHD"/>
</dbReference>
<proteinExistence type="predicted"/>
<dbReference type="InterPro" id="IPR044063">
    <property type="entry name" value="ZF_RING_GID"/>
</dbReference>
<evidence type="ECO:0008006" key="12">
    <source>
        <dbReference type="Google" id="ProtNLM"/>
    </source>
</evidence>
<evidence type="ECO:0000256" key="1">
    <source>
        <dbReference type="ARBA" id="ARBA00004496"/>
    </source>
</evidence>
<dbReference type="Proteomes" id="UP001491310">
    <property type="component" value="Unassembled WGS sequence"/>
</dbReference>
<dbReference type="CDD" id="cd16652">
    <property type="entry name" value="dRING_Rmd5p-like"/>
    <property type="match status" value="1"/>
</dbReference>
<dbReference type="PANTHER" id="PTHR12170">
    <property type="entry name" value="MACROPHAGE ERYTHROBLAST ATTACHER-RELATED"/>
    <property type="match status" value="1"/>
</dbReference>
<evidence type="ECO:0000259" key="9">
    <source>
        <dbReference type="PROSITE" id="PS51867"/>
    </source>
</evidence>
<dbReference type="EMBL" id="JALJOT010000013">
    <property type="protein sequence ID" value="KAK9903941.1"/>
    <property type="molecule type" value="Genomic_DNA"/>
</dbReference>
<dbReference type="InterPro" id="IPR024964">
    <property type="entry name" value="CTLH/CRA"/>
</dbReference>
<reference evidence="10 11" key="1">
    <citation type="journal article" date="2024" name="Nat. Commun.">
        <title>Phylogenomics reveals the evolutionary origins of lichenization in chlorophyte algae.</title>
        <authorList>
            <person name="Puginier C."/>
            <person name="Libourel C."/>
            <person name="Otte J."/>
            <person name="Skaloud P."/>
            <person name="Haon M."/>
            <person name="Grisel S."/>
            <person name="Petersen M."/>
            <person name="Berrin J.G."/>
            <person name="Delaux P.M."/>
            <person name="Dal Grande F."/>
            <person name="Keller J."/>
        </authorList>
    </citation>
    <scope>NUCLEOTIDE SEQUENCE [LARGE SCALE GENOMIC DNA]</scope>
    <source>
        <strain evidence="10 11">SAG 216-7</strain>
    </source>
</reference>
<feature type="zinc finger region" description="RING-Gid-type" evidence="7">
    <location>
        <begin position="330"/>
        <end position="373"/>
    </location>
</feature>
<evidence type="ECO:0000256" key="6">
    <source>
        <dbReference type="PROSITE-ProRule" id="PRU00175"/>
    </source>
</evidence>
<dbReference type="PROSITE" id="PS50089">
    <property type="entry name" value="ZF_RING_2"/>
    <property type="match status" value="1"/>
</dbReference>
<evidence type="ECO:0000256" key="2">
    <source>
        <dbReference type="ARBA" id="ARBA00022490"/>
    </source>
</evidence>
<feature type="domain" description="RING-Gid-type" evidence="9">
    <location>
        <begin position="330"/>
        <end position="373"/>
    </location>
</feature>
<dbReference type="Pfam" id="PF10607">
    <property type="entry name" value="CTLH"/>
    <property type="match status" value="1"/>
</dbReference>
<comment type="subcellular location">
    <subcellularLocation>
        <location evidence="1">Cytoplasm</location>
    </subcellularLocation>
</comment>
<dbReference type="SMART" id="SM00757">
    <property type="entry name" value="CRA"/>
    <property type="match status" value="1"/>
</dbReference>
<dbReference type="PROSITE" id="PS50896">
    <property type="entry name" value="LISH"/>
    <property type="match status" value="1"/>
</dbReference>
<dbReference type="InterPro" id="IPR001841">
    <property type="entry name" value="Znf_RING"/>
</dbReference>
<evidence type="ECO:0000259" key="8">
    <source>
        <dbReference type="PROSITE" id="PS50089"/>
    </source>
</evidence>
<protein>
    <recommendedName>
        <fullName evidence="12">RING-Gid-type domain-containing protein</fullName>
    </recommendedName>
</protein>
<dbReference type="InterPro" id="IPR045098">
    <property type="entry name" value="Fyv10_fam"/>
</dbReference>
<dbReference type="PROSITE" id="PS51867">
    <property type="entry name" value="ZF_RING_GID"/>
    <property type="match status" value="1"/>
</dbReference>
<dbReference type="SUPFAM" id="SSF57850">
    <property type="entry name" value="RING/U-box"/>
    <property type="match status" value="1"/>
</dbReference>
<evidence type="ECO:0000256" key="7">
    <source>
        <dbReference type="PROSITE-ProRule" id="PRU01215"/>
    </source>
</evidence>
<dbReference type="Pfam" id="PF13445">
    <property type="entry name" value="zf-RING_UBOX"/>
    <property type="match status" value="1"/>
</dbReference>
<name>A0ABR2YES2_9CHLO</name>
<gene>
    <name evidence="10" type="ORF">WJX75_001010</name>
</gene>
<dbReference type="InterPro" id="IPR027370">
    <property type="entry name" value="Znf-RING_euk"/>
</dbReference>
<dbReference type="Gene3D" id="3.30.40.10">
    <property type="entry name" value="Zinc/RING finger domain, C3HC4 (zinc finger)"/>
    <property type="match status" value="1"/>
</dbReference>
<evidence type="ECO:0000313" key="11">
    <source>
        <dbReference type="Proteomes" id="UP001491310"/>
    </source>
</evidence>
<evidence type="ECO:0000256" key="5">
    <source>
        <dbReference type="ARBA" id="ARBA00022833"/>
    </source>
</evidence>
<dbReference type="InterPro" id="IPR037683">
    <property type="entry name" value="Rmd5_dRing"/>
</dbReference>
<evidence type="ECO:0000256" key="4">
    <source>
        <dbReference type="ARBA" id="ARBA00022771"/>
    </source>
</evidence>
<dbReference type="SMART" id="SM00184">
    <property type="entry name" value="RING"/>
    <property type="match status" value="1"/>
</dbReference>
<accession>A0ABR2YES2</accession>
<keyword evidence="11" id="KW-1185">Reference proteome</keyword>
<dbReference type="PANTHER" id="PTHR12170:SF3">
    <property type="entry name" value="GH10162P"/>
    <property type="match status" value="1"/>
</dbReference>
<keyword evidence="4 6" id="KW-0863">Zinc-finger</keyword>
<evidence type="ECO:0000256" key="3">
    <source>
        <dbReference type="ARBA" id="ARBA00022723"/>
    </source>
</evidence>